<evidence type="ECO:0000313" key="4">
    <source>
        <dbReference type="Proteomes" id="UP000234333"/>
    </source>
</evidence>
<dbReference type="PANTHER" id="PTHR12110:SF48">
    <property type="entry name" value="BLL3656 PROTEIN"/>
    <property type="match status" value="1"/>
</dbReference>
<evidence type="ECO:0000313" key="3">
    <source>
        <dbReference type="EMBL" id="SMX77727.1"/>
    </source>
</evidence>
<dbReference type="InterPro" id="IPR050312">
    <property type="entry name" value="IolE/XylAMocC-like"/>
</dbReference>
<proteinExistence type="predicted"/>
<accession>A0A2H1IR96</accession>
<dbReference type="RefSeq" id="WP_101623940.1">
    <property type="nucleotide sequence ID" value="NZ_FXZC01000003.1"/>
</dbReference>
<sequence length="281" mass="30281">MNDPQLVATCWTSAGDAAPMRASEASPHAAVTRVRVAAETGWAGVGFVLDDLRQVRDTIGYELLAEEIRASGLSHVEVELCSRWWTEDSGDWRQDWADLLAAAGALDASFIKVGTEMAPQVNDVTPFAEPLRRLAVEAEAHGSRVALEPLPFGMIATVPQGAELIGEVSHPAAGLVVDYWHVFRAETSFAELLDCLNADTVFGVELCDADATAVGTLFEDTRDNRRLVGEGVQDVAGFVTTMSDIGFSGPWGVEILSAEHRRRSLRDALEAAKVTALTAFR</sequence>
<dbReference type="GeneID" id="99772066"/>
<dbReference type="InterPro" id="IPR013022">
    <property type="entry name" value="Xyl_isomerase-like_TIM-brl"/>
</dbReference>
<protein>
    <submittedName>
        <fullName evidence="3">Sugar phosphate isomerase/epimerase</fullName>
    </submittedName>
</protein>
<dbReference type="Gene3D" id="3.20.20.150">
    <property type="entry name" value="Divalent-metal-dependent TIM barrel enzymes"/>
    <property type="match status" value="1"/>
</dbReference>
<dbReference type="GO" id="GO:0016853">
    <property type="term" value="F:isomerase activity"/>
    <property type="evidence" value="ECO:0007669"/>
    <property type="project" value="UniProtKB-KW"/>
</dbReference>
<evidence type="ECO:0000256" key="1">
    <source>
        <dbReference type="ARBA" id="ARBA00023277"/>
    </source>
</evidence>
<feature type="domain" description="Xylose isomerase-like TIM barrel" evidence="2">
    <location>
        <begin position="34"/>
        <end position="271"/>
    </location>
</feature>
<dbReference type="EMBL" id="FXZC01000003">
    <property type="protein sequence ID" value="SMX77727.1"/>
    <property type="molecule type" value="Genomic_DNA"/>
</dbReference>
<dbReference type="SUPFAM" id="SSF51658">
    <property type="entry name" value="Xylose isomerase-like"/>
    <property type="match status" value="1"/>
</dbReference>
<dbReference type="PANTHER" id="PTHR12110">
    <property type="entry name" value="HYDROXYPYRUVATE ISOMERASE"/>
    <property type="match status" value="1"/>
</dbReference>
<gene>
    <name evidence="3" type="ORF">BC102111_01486</name>
</gene>
<name>A0A2H1IR96_9MICO</name>
<dbReference type="AlphaFoldDB" id="A0A2H1IR96"/>
<reference evidence="3 4" key="1">
    <citation type="submission" date="2017-03" db="EMBL/GenBank/DDBJ databases">
        <authorList>
            <person name="Afonso C.L."/>
            <person name="Miller P.J."/>
            <person name="Scott M.A."/>
            <person name="Spackman E."/>
            <person name="Goraichik I."/>
            <person name="Dimitrov K.M."/>
            <person name="Suarez D.L."/>
            <person name="Swayne D.E."/>
        </authorList>
    </citation>
    <scope>NUCLEOTIDE SEQUENCE [LARGE SCALE GENOMIC DNA]</scope>
    <source>
        <strain evidence="3 4">CIP 102111</strain>
    </source>
</reference>
<evidence type="ECO:0000259" key="2">
    <source>
        <dbReference type="Pfam" id="PF01261"/>
    </source>
</evidence>
<dbReference type="Pfam" id="PF01261">
    <property type="entry name" value="AP_endonuc_2"/>
    <property type="match status" value="1"/>
</dbReference>
<dbReference type="InterPro" id="IPR036237">
    <property type="entry name" value="Xyl_isomerase-like_sf"/>
</dbReference>
<keyword evidence="1" id="KW-0119">Carbohydrate metabolism</keyword>
<keyword evidence="3" id="KW-0413">Isomerase</keyword>
<dbReference type="Proteomes" id="UP000234333">
    <property type="component" value="Unassembled WGS sequence"/>
</dbReference>
<organism evidence="3 4">
    <name type="scientific">Brevibacterium casei CIP 102111</name>
    <dbReference type="NCBI Taxonomy" id="1255625"/>
    <lineage>
        <taxon>Bacteria</taxon>
        <taxon>Bacillati</taxon>
        <taxon>Actinomycetota</taxon>
        <taxon>Actinomycetes</taxon>
        <taxon>Micrococcales</taxon>
        <taxon>Brevibacteriaceae</taxon>
        <taxon>Brevibacterium</taxon>
    </lineage>
</organism>